<evidence type="ECO:0008006" key="5">
    <source>
        <dbReference type="Google" id="ProtNLM"/>
    </source>
</evidence>
<evidence type="ECO:0000256" key="2">
    <source>
        <dbReference type="SAM" id="Phobius"/>
    </source>
</evidence>
<sequence length="148" mass="15603">MPEQLDPSHDSSHDPESTTPHDLGTRYTTAPNPRARRLKFAGSVAGIAVMVAIAAYLSFGNTASSVRGQEFGFSVKGPEAIDITFDVAKPKDATVICTLNALNTNYAQVGTKDVTIGPSDVGEARYTTQIATTELAVTAVIESCTLVD</sequence>
<proteinExistence type="predicted"/>
<name>A0A1G6QK51_9MICO</name>
<organism evidence="3 4">
    <name type="scientific">Sanguibacter gelidistatuariae</name>
    <dbReference type="NCBI Taxonomy" id="1814289"/>
    <lineage>
        <taxon>Bacteria</taxon>
        <taxon>Bacillati</taxon>
        <taxon>Actinomycetota</taxon>
        <taxon>Actinomycetes</taxon>
        <taxon>Micrococcales</taxon>
        <taxon>Sanguibacteraceae</taxon>
        <taxon>Sanguibacter</taxon>
    </lineage>
</organism>
<keyword evidence="4" id="KW-1185">Reference proteome</keyword>
<protein>
    <recommendedName>
        <fullName evidence="5">DUF4307 domain-containing protein</fullName>
    </recommendedName>
</protein>
<feature type="compositionally biased region" description="Basic and acidic residues" evidence="1">
    <location>
        <begin position="1"/>
        <end position="16"/>
    </location>
</feature>
<evidence type="ECO:0000313" key="4">
    <source>
        <dbReference type="Proteomes" id="UP000199039"/>
    </source>
</evidence>
<keyword evidence="2" id="KW-0472">Membrane</keyword>
<dbReference type="Pfam" id="PF14155">
    <property type="entry name" value="DUF4307"/>
    <property type="match status" value="1"/>
</dbReference>
<accession>A0A1G6QK51</accession>
<keyword evidence="2" id="KW-1133">Transmembrane helix</keyword>
<dbReference type="RefSeq" id="WP_093183706.1">
    <property type="nucleotide sequence ID" value="NZ_FMYH01000004.1"/>
</dbReference>
<dbReference type="AlphaFoldDB" id="A0A1G6QK51"/>
<feature type="region of interest" description="Disordered" evidence="1">
    <location>
        <begin position="1"/>
        <end position="31"/>
    </location>
</feature>
<feature type="transmembrane region" description="Helical" evidence="2">
    <location>
        <begin position="40"/>
        <end position="59"/>
    </location>
</feature>
<evidence type="ECO:0000256" key="1">
    <source>
        <dbReference type="SAM" id="MobiDB-lite"/>
    </source>
</evidence>
<evidence type="ECO:0000313" key="3">
    <source>
        <dbReference type="EMBL" id="SDC92067.1"/>
    </source>
</evidence>
<dbReference type="STRING" id="1814289.SAMN05216410_2551"/>
<gene>
    <name evidence="3" type="ORF">SAMN05216410_2551</name>
</gene>
<dbReference type="Proteomes" id="UP000199039">
    <property type="component" value="Unassembled WGS sequence"/>
</dbReference>
<reference evidence="3 4" key="1">
    <citation type="submission" date="2016-09" db="EMBL/GenBank/DDBJ databases">
        <authorList>
            <person name="Capua I."/>
            <person name="De Benedictis P."/>
            <person name="Joannis T."/>
            <person name="Lombin L.H."/>
            <person name="Cattoli G."/>
        </authorList>
    </citation>
    <scope>NUCLEOTIDE SEQUENCE [LARGE SCALE GENOMIC DNA]</scope>
    <source>
        <strain evidence="3 4">ISLP-3</strain>
    </source>
</reference>
<dbReference type="OrthoDB" id="5149291at2"/>
<dbReference type="EMBL" id="FMYH01000004">
    <property type="protein sequence ID" value="SDC92067.1"/>
    <property type="molecule type" value="Genomic_DNA"/>
</dbReference>
<keyword evidence="2" id="KW-0812">Transmembrane</keyword>
<dbReference type="InterPro" id="IPR025443">
    <property type="entry name" value="DUF4307"/>
</dbReference>